<dbReference type="Proteomes" id="UP001234178">
    <property type="component" value="Unassembled WGS sequence"/>
</dbReference>
<evidence type="ECO:0000313" key="1">
    <source>
        <dbReference type="EMBL" id="KAK4007074.1"/>
    </source>
</evidence>
<proteinExistence type="predicted"/>
<sequence length="77" mass="8500">MITEIIDEAVDREITTSLAQIKFESAAELISNIKQEKIGRASSVQTSLAASRIGILGNEFPKTNTEKKKSDTKFNDK</sequence>
<dbReference type="EMBL" id="JAOYFB010000002">
    <property type="protein sequence ID" value="KAK4007074.1"/>
    <property type="molecule type" value="Genomic_DNA"/>
</dbReference>
<name>A0ABQ9Z2L4_9CRUS</name>
<keyword evidence="2" id="KW-1185">Reference proteome</keyword>
<accession>A0ABQ9Z2L4</accession>
<protein>
    <submittedName>
        <fullName evidence="1">Uncharacterized protein</fullName>
    </submittedName>
</protein>
<reference evidence="1 2" key="1">
    <citation type="journal article" date="2023" name="Nucleic Acids Res.">
        <title>The hologenome of Daphnia magna reveals possible DNA methylation and microbiome-mediated evolution of the host genome.</title>
        <authorList>
            <person name="Chaturvedi A."/>
            <person name="Li X."/>
            <person name="Dhandapani V."/>
            <person name="Marshall H."/>
            <person name="Kissane S."/>
            <person name="Cuenca-Cambronero M."/>
            <person name="Asole G."/>
            <person name="Calvet F."/>
            <person name="Ruiz-Romero M."/>
            <person name="Marangio P."/>
            <person name="Guigo R."/>
            <person name="Rago D."/>
            <person name="Mirbahai L."/>
            <person name="Eastwood N."/>
            <person name="Colbourne J.K."/>
            <person name="Zhou J."/>
            <person name="Mallon E."/>
            <person name="Orsini L."/>
        </authorList>
    </citation>
    <scope>NUCLEOTIDE SEQUENCE [LARGE SCALE GENOMIC DNA]</scope>
    <source>
        <strain evidence="1">LRV0_1</strain>
    </source>
</reference>
<gene>
    <name evidence="1" type="ORF">OUZ56_012230</name>
</gene>
<evidence type="ECO:0000313" key="2">
    <source>
        <dbReference type="Proteomes" id="UP001234178"/>
    </source>
</evidence>
<comment type="caution">
    <text evidence="1">The sequence shown here is derived from an EMBL/GenBank/DDBJ whole genome shotgun (WGS) entry which is preliminary data.</text>
</comment>
<organism evidence="1 2">
    <name type="scientific">Daphnia magna</name>
    <dbReference type="NCBI Taxonomy" id="35525"/>
    <lineage>
        <taxon>Eukaryota</taxon>
        <taxon>Metazoa</taxon>
        <taxon>Ecdysozoa</taxon>
        <taxon>Arthropoda</taxon>
        <taxon>Crustacea</taxon>
        <taxon>Branchiopoda</taxon>
        <taxon>Diplostraca</taxon>
        <taxon>Cladocera</taxon>
        <taxon>Anomopoda</taxon>
        <taxon>Daphniidae</taxon>
        <taxon>Daphnia</taxon>
    </lineage>
</organism>